<evidence type="ECO:0000313" key="3">
    <source>
        <dbReference type="EMBL" id="CAB4881395.1"/>
    </source>
</evidence>
<sequence length="208" mass="20457">MPSMHPSEYTIGLSSKTRSSDGSRLAGTSSFVIASSTSALFAAASASRLGWLSTDGGATVMATVVEVEEVVETLVDVAPDGDTVDGSARAVVTGAIEPTVAGRVTASVSGGASVARVGATTPALAVLRSVPTPTPADAATAVATSAIPSARLYAGRAASRTLERTGCSSRTNVSAARSTAPASSAALVAAGSGPHLASARTSRGKCHR</sequence>
<feature type="region of interest" description="Disordered" evidence="1">
    <location>
        <begin position="1"/>
        <end position="23"/>
    </location>
</feature>
<protein>
    <submittedName>
        <fullName evidence="2">Unannotated protein</fullName>
    </submittedName>
</protein>
<evidence type="ECO:0000256" key="1">
    <source>
        <dbReference type="SAM" id="MobiDB-lite"/>
    </source>
</evidence>
<feature type="compositionally biased region" description="Polar residues" evidence="1">
    <location>
        <begin position="12"/>
        <end position="23"/>
    </location>
</feature>
<gene>
    <name evidence="2" type="ORF">UFOPK2602_01389</name>
    <name evidence="3" type="ORF">UFOPK3417_01403</name>
</gene>
<dbReference type="EMBL" id="CAEZXX010000095">
    <property type="protein sequence ID" value="CAB4715290.1"/>
    <property type="molecule type" value="Genomic_DNA"/>
</dbReference>
<name>A0A6J6QU14_9ZZZZ</name>
<dbReference type="EMBL" id="CAFBLR010000149">
    <property type="protein sequence ID" value="CAB4881395.1"/>
    <property type="molecule type" value="Genomic_DNA"/>
</dbReference>
<proteinExistence type="predicted"/>
<dbReference type="AlphaFoldDB" id="A0A6J6QU14"/>
<reference evidence="2" key="1">
    <citation type="submission" date="2020-05" db="EMBL/GenBank/DDBJ databases">
        <authorList>
            <person name="Chiriac C."/>
            <person name="Salcher M."/>
            <person name="Ghai R."/>
            <person name="Kavagutti S V."/>
        </authorList>
    </citation>
    <scope>NUCLEOTIDE SEQUENCE</scope>
</reference>
<organism evidence="2">
    <name type="scientific">freshwater metagenome</name>
    <dbReference type="NCBI Taxonomy" id="449393"/>
    <lineage>
        <taxon>unclassified sequences</taxon>
        <taxon>metagenomes</taxon>
        <taxon>ecological metagenomes</taxon>
    </lineage>
</organism>
<evidence type="ECO:0000313" key="2">
    <source>
        <dbReference type="EMBL" id="CAB4715290.1"/>
    </source>
</evidence>
<accession>A0A6J6QU14</accession>